<geneLocation type="plasmid" evidence="6 7">
    <name>unnamed2</name>
</geneLocation>
<dbReference type="InterPro" id="IPR036390">
    <property type="entry name" value="WH_DNA-bd_sf"/>
</dbReference>
<evidence type="ECO:0000256" key="1">
    <source>
        <dbReference type="ARBA" id="ARBA00009437"/>
    </source>
</evidence>
<keyword evidence="2" id="KW-0805">Transcription regulation</keyword>
<sequence>MILPPLNALRAFEATARLQSLSRAGEELHVTHVAISGQIKKLEGWFGRRLFERSGRGARLTPAGEQFLKAVRPALLSISASSMALNANQDRNTVSVACIPSIATRWLIPALPSFAALYPDVSIEVSYASAFDQFDSERHDVLITHQAKPTDEYEFSLVFSRVNKPVASPSYLKNSRCDDRLNGAVLLHDEVVSAWEDWFERAGYRPEGLSHGPVYQDFNFLASAMTAGHGVALCPVEVFRREIASGDLVVLSEISNRDDQGYYAIWDRESSTSTRAFSEWFATICSIRDPGE</sequence>
<dbReference type="GO" id="GO:0003700">
    <property type="term" value="F:DNA-binding transcription factor activity"/>
    <property type="evidence" value="ECO:0007669"/>
    <property type="project" value="InterPro"/>
</dbReference>
<dbReference type="InterPro" id="IPR058163">
    <property type="entry name" value="LysR-type_TF_proteobact-type"/>
</dbReference>
<feature type="domain" description="HTH lysR-type" evidence="5">
    <location>
        <begin position="4"/>
        <end position="61"/>
    </location>
</feature>
<organism evidence="6 7">
    <name type="scientific">Burkholderia gladioli</name>
    <name type="common">Pseudomonas marginata</name>
    <name type="synonym">Phytomonas marginata</name>
    <dbReference type="NCBI Taxonomy" id="28095"/>
    <lineage>
        <taxon>Bacteria</taxon>
        <taxon>Pseudomonadati</taxon>
        <taxon>Pseudomonadota</taxon>
        <taxon>Betaproteobacteria</taxon>
        <taxon>Burkholderiales</taxon>
        <taxon>Burkholderiaceae</taxon>
        <taxon>Burkholderia</taxon>
    </lineage>
</organism>
<dbReference type="InterPro" id="IPR000847">
    <property type="entry name" value="LysR_HTH_N"/>
</dbReference>
<dbReference type="FunFam" id="1.10.10.10:FF:000001">
    <property type="entry name" value="LysR family transcriptional regulator"/>
    <property type="match status" value="1"/>
</dbReference>
<protein>
    <submittedName>
        <fullName evidence="6">LysR substrate-binding domain-containing protein</fullName>
    </submittedName>
</protein>
<evidence type="ECO:0000256" key="4">
    <source>
        <dbReference type="ARBA" id="ARBA00023163"/>
    </source>
</evidence>
<dbReference type="InterPro" id="IPR036388">
    <property type="entry name" value="WH-like_DNA-bd_sf"/>
</dbReference>
<evidence type="ECO:0000259" key="5">
    <source>
        <dbReference type="PROSITE" id="PS50931"/>
    </source>
</evidence>
<dbReference type="AlphaFoldDB" id="A0AB38U6A8"/>
<dbReference type="PROSITE" id="PS50931">
    <property type="entry name" value="HTH_LYSR"/>
    <property type="match status" value="1"/>
</dbReference>
<dbReference type="PRINTS" id="PR00039">
    <property type="entry name" value="HTHLYSR"/>
</dbReference>
<dbReference type="InterPro" id="IPR005119">
    <property type="entry name" value="LysR_subst-bd"/>
</dbReference>
<dbReference type="SUPFAM" id="SSF46785">
    <property type="entry name" value="Winged helix' DNA-binding domain"/>
    <property type="match status" value="1"/>
</dbReference>
<comment type="similarity">
    <text evidence="1">Belongs to the LysR transcriptional regulatory family.</text>
</comment>
<dbReference type="PANTHER" id="PTHR30537:SF79">
    <property type="entry name" value="TRANSCRIPTIONAL REGULATOR-RELATED"/>
    <property type="match status" value="1"/>
</dbReference>
<dbReference type="Proteomes" id="UP001059745">
    <property type="component" value="Plasmid unnamed2"/>
</dbReference>
<evidence type="ECO:0000313" key="6">
    <source>
        <dbReference type="EMBL" id="UWX75486.1"/>
    </source>
</evidence>
<proteinExistence type="inferred from homology"/>
<dbReference type="RefSeq" id="WP_123035936.1">
    <property type="nucleotide sequence ID" value="NZ_CP104217.1"/>
</dbReference>
<evidence type="ECO:0000256" key="3">
    <source>
        <dbReference type="ARBA" id="ARBA00023125"/>
    </source>
</evidence>
<dbReference type="Gene3D" id="1.10.10.10">
    <property type="entry name" value="Winged helix-like DNA-binding domain superfamily/Winged helix DNA-binding domain"/>
    <property type="match status" value="1"/>
</dbReference>
<dbReference type="SUPFAM" id="SSF53850">
    <property type="entry name" value="Periplasmic binding protein-like II"/>
    <property type="match status" value="1"/>
</dbReference>
<dbReference type="GO" id="GO:0006351">
    <property type="term" value="P:DNA-templated transcription"/>
    <property type="evidence" value="ECO:0007669"/>
    <property type="project" value="TreeGrafter"/>
</dbReference>
<dbReference type="GO" id="GO:0043565">
    <property type="term" value="F:sequence-specific DNA binding"/>
    <property type="evidence" value="ECO:0007669"/>
    <property type="project" value="TreeGrafter"/>
</dbReference>
<accession>A0AB38U6A8</accession>
<reference evidence="6" key="1">
    <citation type="submission" date="2022-09" db="EMBL/GenBank/DDBJ databases">
        <title>Genomic of Burkholderia gladioli.</title>
        <authorList>
            <person name="Wu H."/>
        </authorList>
    </citation>
    <scope>NUCLEOTIDE SEQUENCE</scope>
    <source>
        <strain evidence="6">ZN-S4</strain>
        <plasmid evidence="6">unnamed2</plasmid>
    </source>
</reference>
<evidence type="ECO:0000313" key="7">
    <source>
        <dbReference type="Proteomes" id="UP001059745"/>
    </source>
</evidence>
<dbReference type="EMBL" id="CP104217">
    <property type="protein sequence ID" value="UWX75486.1"/>
    <property type="molecule type" value="Genomic_DNA"/>
</dbReference>
<evidence type="ECO:0000256" key="2">
    <source>
        <dbReference type="ARBA" id="ARBA00023015"/>
    </source>
</evidence>
<dbReference type="Pfam" id="PF03466">
    <property type="entry name" value="LysR_substrate"/>
    <property type="match status" value="1"/>
</dbReference>
<keyword evidence="4" id="KW-0804">Transcription</keyword>
<dbReference type="PANTHER" id="PTHR30537">
    <property type="entry name" value="HTH-TYPE TRANSCRIPTIONAL REGULATOR"/>
    <property type="match status" value="1"/>
</dbReference>
<dbReference type="Gene3D" id="3.40.190.10">
    <property type="entry name" value="Periplasmic binding protein-like II"/>
    <property type="match status" value="2"/>
</dbReference>
<dbReference type="Pfam" id="PF00126">
    <property type="entry name" value="HTH_1"/>
    <property type="match status" value="1"/>
</dbReference>
<gene>
    <name evidence="6" type="ORF">NYZ96_35545</name>
</gene>
<keyword evidence="3" id="KW-0238">DNA-binding</keyword>
<name>A0AB38U6A8_BURGA</name>
<keyword evidence="6" id="KW-0614">Plasmid</keyword>